<accession>A0A1U7NGV0</accession>
<proteinExistence type="inferred from homology"/>
<dbReference type="EMBL" id="MPJW01000105">
    <property type="protein sequence ID" value="OLU40545.1"/>
    <property type="molecule type" value="Genomic_DNA"/>
</dbReference>
<keyword evidence="3 4" id="KW-0413">Isomerase</keyword>
<dbReference type="AlphaFoldDB" id="A0A1U7NGV0"/>
<comment type="similarity">
    <text evidence="4">Belongs to the cyclophilin-type PPIase family.</text>
</comment>
<evidence type="ECO:0000256" key="4">
    <source>
        <dbReference type="RuleBase" id="RU363019"/>
    </source>
</evidence>
<keyword evidence="2 4" id="KW-0697">Rotamase</keyword>
<dbReference type="OrthoDB" id="9807797at2"/>
<comment type="caution">
    <text evidence="6">The sequence shown here is derived from an EMBL/GenBank/DDBJ whole genome shotgun (WGS) entry which is preliminary data.</text>
</comment>
<dbReference type="Pfam" id="PF00160">
    <property type="entry name" value="Pro_isomerase"/>
    <property type="match status" value="1"/>
</dbReference>
<dbReference type="PROSITE" id="PS51257">
    <property type="entry name" value="PROKAR_LIPOPROTEIN"/>
    <property type="match status" value="1"/>
</dbReference>
<evidence type="ECO:0000256" key="1">
    <source>
        <dbReference type="ARBA" id="ARBA00002388"/>
    </source>
</evidence>
<dbReference type="SUPFAM" id="SSF50891">
    <property type="entry name" value="Cyclophilin-like"/>
    <property type="match status" value="1"/>
</dbReference>
<feature type="signal peptide" evidence="4">
    <location>
        <begin position="1"/>
        <end position="21"/>
    </location>
</feature>
<name>A0A1U7NGV0_9FIRM</name>
<dbReference type="PRINTS" id="PR00153">
    <property type="entry name" value="CSAPPISMRASE"/>
</dbReference>
<evidence type="ECO:0000313" key="7">
    <source>
        <dbReference type="Proteomes" id="UP000186341"/>
    </source>
</evidence>
<dbReference type="InterPro" id="IPR002130">
    <property type="entry name" value="Cyclophilin-type_PPIase_dom"/>
</dbReference>
<dbReference type="PANTHER" id="PTHR45625:SF4">
    <property type="entry name" value="PEPTIDYLPROLYL ISOMERASE DOMAIN AND WD REPEAT-CONTAINING PROTEIN 1"/>
    <property type="match status" value="1"/>
</dbReference>
<evidence type="ECO:0000259" key="5">
    <source>
        <dbReference type="PROSITE" id="PS50072"/>
    </source>
</evidence>
<feature type="chain" id="PRO_5039751858" description="Peptidyl-prolyl cis-trans isomerase" evidence="4">
    <location>
        <begin position="22"/>
        <end position="201"/>
    </location>
</feature>
<evidence type="ECO:0000313" key="6">
    <source>
        <dbReference type="EMBL" id="OLU40545.1"/>
    </source>
</evidence>
<dbReference type="Proteomes" id="UP000186341">
    <property type="component" value="Unassembled WGS sequence"/>
</dbReference>
<reference evidence="6 7" key="1">
    <citation type="submission" date="2016-11" db="EMBL/GenBank/DDBJ databases">
        <title>Description of two novel members of the family Erysipelotrichaceae: Ileibacterium lipovorans gen. nov., sp. nov. and Dubosiella newyorkensis, gen. nov., sp. nov.</title>
        <authorList>
            <person name="Cox L.M."/>
            <person name="Sohn J."/>
            <person name="Tyrrell K.L."/>
            <person name="Citron D.M."/>
            <person name="Lawson P.A."/>
            <person name="Patel N.B."/>
            <person name="Iizumi T."/>
            <person name="Perez-Perez G.I."/>
            <person name="Goldstein E.J."/>
            <person name="Blaser M.J."/>
        </authorList>
    </citation>
    <scope>NUCLEOTIDE SEQUENCE [LARGE SCALE GENOMIC DNA]</scope>
    <source>
        <strain evidence="6 7">NYU-BL-A3</strain>
    </source>
</reference>
<dbReference type="CDD" id="cd00317">
    <property type="entry name" value="cyclophilin"/>
    <property type="match status" value="1"/>
</dbReference>
<dbReference type="GO" id="GO:0006457">
    <property type="term" value="P:protein folding"/>
    <property type="evidence" value="ECO:0007669"/>
    <property type="project" value="InterPro"/>
</dbReference>
<comment type="catalytic activity">
    <reaction evidence="4">
        <text>[protein]-peptidylproline (omega=180) = [protein]-peptidylproline (omega=0)</text>
        <dbReference type="Rhea" id="RHEA:16237"/>
        <dbReference type="Rhea" id="RHEA-COMP:10747"/>
        <dbReference type="Rhea" id="RHEA-COMP:10748"/>
        <dbReference type="ChEBI" id="CHEBI:83833"/>
        <dbReference type="ChEBI" id="CHEBI:83834"/>
        <dbReference type="EC" id="5.2.1.8"/>
    </reaction>
</comment>
<feature type="domain" description="PPIase cyclophilin-type" evidence="5">
    <location>
        <begin position="31"/>
        <end position="191"/>
    </location>
</feature>
<organism evidence="6 7">
    <name type="scientific">Ileibacterium valens</name>
    <dbReference type="NCBI Taxonomy" id="1862668"/>
    <lineage>
        <taxon>Bacteria</taxon>
        <taxon>Bacillati</taxon>
        <taxon>Bacillota</taxon>
        <taxon>Erysipelotrichia</taxon>
        <taxon>Erysipelotrichales</taxon>
        <taxon>Erysipelotrichaceae</taxon>
        <taxon>Ileibacterium</taxon>
    </lineage>
</organism>
<dbReference type="InterPro" id="IPR020892">
    <property type="entry name" value="Cyclophilin-type_PPIase_CS"/>
</dbReference>
<dbReference type="InterPro" id="IPR044666">
    <property type="entry name" value="Cyclophilin_A-like"/>
</dbReference>
<dbReference type="InterPro" id="IPR029000">
    <property type="entry name" value="Cyclophilin-like_dom_sf"/>
</dbReference>
<protein>
    <recommendedName>
        <fullName evidence="4">Peptidyl-prolyl cis-trans isomerase</fullName>
        <shortName evidence="4">PPIase</shortName>
        <ecNumber evidence="4">5.2.1.8</ecNumber>
    </recommendedName>
</protein>
<dbReference type="PANTHER" id="PTHR45625">
    <property type="entry name" value="PEPTIDYL-PROLYL CIS-TRANS ISOMERASE-RELATED"/>
    <property type="match status" value="1"/>
</dbReference>
<keyword evidence="7" id="KW-1185">Reference proteome</keyword>
<dbReference type="PROSITE" id="PS50072">
    <property type="entry name" value="CSA_PPIASE_2"/>
    <property type="match status" value="1"/>
</dbReference>
<dbReference type="EC" id="5.2.1.8" evidence="4"/>
<dbReference type="RefSeq" id="WP_075818940.1">
    <property type="nucleotide sequence ID" value="NZ_CAJUTZ010000018.1"/>
</dbReference>
<sequence>MKQFKKFFGLFLVFTLIFASACSGTAKPDKKYLATISVKNKGDIVVELDESIAPQTVDNFVKLANEGFYDGLTFHRVIKGFMIQGGDPKGNGTGGSGTNIKGEFASNGVENNLSHERGVISMARSGDPNSASSQFFIVHEDSPFLDGEYAGFGHVVSGMDIVDQIADETPVTDNNGSVAPDNQPVIKSITVEEVTDEDQAE</sequence>
<keyword evidence="4" id="KW-0732">Signal</keyword>
<evidence type="ECO:0000256" key="2">
    <source>
        <dbReference type="ARBA" id="ARBA00023110"/>
    </source>
</evidence>
<gene>
    <name evidence="6" type="ORF">BO222_04960</name>
</gene>
<comment type="function">
    <text evidence="1 4">PPIases accelerate the folding of proteins. It catalyzes the cis-trans isomerization of proline imidic peptide bonds in oligopeptides.</text>
</comment>
<dbReference type="GO" id="GO:0003755">
    <property type="term" value="F:peptidyl-prolyl cis-trans isomerase activity"/>
    <property type="evidence" value="ECO:0007669"/>
    <property type="project" value="UniProtKB-UniRule"/>
</dbReference>
<evidence type="ECO:0000256" key="3">
    <source>
        <dbReference type="ARBA" id="ARBA00023235"/>
    </source>
</evidence>
<dbReference type="PROSITE" id="PS00170">
    <property type="entry name" value="CSA_PPIASE_1"/>
    <property type="match status" value="1"/>
</dbReference>
<dbReference type="Gene3D" id="2.40.100.10">
    <property type="entry name" value="Cyclophilin-like"/>
    <property type="match status" value="1"/>
</dbReference>